<dbReference type="Proteomes" id="UP000663879">
    <property type="component" value="Unassembled WGS sequence"/>
</dbReference>
<sequence length="1002" mass="115802">MKGGGEIERTRFPDQALGPKTKNNRLKSLKIATYNVRSLRGSGKEYQLTTGCNKQKINIITIQEHRHKFDEEIKFTWNNDETWLKAFASAREDGNGGIGFLIDKKTANSLRQVDKVTERIIIAHFDGNPQLTIVACYAPTNLASKNAKETFYQDLKNTLAKIPPHNIVIVLGDFNARIGKDEHKFNPILVGQHSFHEQSNENGQYLVELCEGYNLRPVSTRFPHRSGRLWTWEHPTGAKAQLDHVLIRGKWVNSIRNCRAYNSINIDSDHRIVCADFRLSLRSQKQEKNKRTKYNWELLVNGTKTLDFDIELKNKYNVLTEKQEQKMVDYDLLLEAIEDISKQVLGKKKKTKLPSWVTTKTEELQEQCDIARKKYRSKKTASARHLWRTMEESLRESFRNDEKKYLDNQLREMEIAANRNQLGRTWELINKLSGKSERKVTKVKKLNGKTPKSNDELLKDWAFYFEKLLNAEDNNEENIPPPADKDLEIRSDYFTRAEIDEAIDSLKNGKSPCIDSCMVSEVLKYGGDFIRTLIHEVCVNVYNNYKAPKQWTKNLIFPIPKKGNPQLMTNYRGITLMSIAAKVHNKVLLNRIIPIVDQVLRRNQAGFRKGRSCIQQIHILRRIMEGASARQLPLFITFIDFKKAFDSISRKMMFGILRHYGIPEKIVRAIEVLYKDSRSQVYVDGVCSEDFKISSGVLQGDVLAPSLFIIVLDYVMRKSERDFGFITHPRKSQRHQQRLLNDLDYAVDIALLERSLEEAQKQLNETCRNAKEVGLEINVTKTKVMVINANKDKKLKINNEDIEVVDEFKYLGSNMSSSEKDMKCRKGQAWSAFRSLEKIWTSKTTSIELKIRIFQASCLSILLYGSETWILDQKLLDELDSYATNCYRNMLGIKRLDKVPNSEIYKKVKQVPISLKLAKRTLTWIGHMLRRPTDEPIKIYGLYEPSQQMGRSKLGRQTTSYAKYVAKLINKSTTLTVEEIERAAQNRTEWRKLVIACTTVGD</sequence>
<feature type="domain" description="Reverse transcriptase" evidence="3">
    <location>
        <begin position="540"/>
        <end position="815"/>
    </location>
</feature>
<dbReference type="CDD" id="cd09076">
    <property type="entry name" value="L1-EN"/>
    <property type="match status" value="1"/>
</dbReference>
<dbReference type="InterPro" id="IPR036691">
    <property type="entry name" value="Endo/exonu/phosph_ase_sf"/>
</dbReference>
<dbReference type="InterPro" id="IPR000477">
    <property type="entry name" value="RT_dom"/>
</dbReference>
<dbReference type="AlphaFoldDB" id="A0A814FAI6"/>
<organism evidence="4 5">
    <name type="scientific">Brachionus calyciflorus</name>
    <dbReference type="NCBI Taxonomy" id="104777"/>
    <lineage>
        <taxon>Eukaryota</taxon>
        <taxon>Metazoa</taxon>
        <taxon>Spiralia</taxon>
        <taxon>Gnathifera</taxon>
        <taxon>Rotifera</taxon>
        <taxon>Eurotatoria</taxon>
        <taxon>Monogononta</taxon>
        <taxon>Pseudotrocha</taxon>
        <taxon>Ploima</taxon>
        <taxon>Brachionidae</taxon>
        <taxon>Brachionus</taxon>
    </lineage>
</organism>
<dbReference type="PANTHER" id="PTHR47027:SF20">
    <property type="entry name" value="REVERSE TRANSCRIPTASE-LIKE PROTEIN WITH RNA-DIRECTED DNA POLYMERASE DOMAIN"/>
    <property type="match status" value="1"/>
</dbReference>
<dbReference type="SUPFAM" id="SSF56672">
    <property type="entry name" value="DNA/RNA polymerases"/>
    <property type="match status" value="1"/>
</dbReference>
<dbReference type="PANTHER" id="PTHR47027">
    <property type="entry name" value="REVERSE TRANSCRIPTASE DOMAIN-CONTAINING PROTEIN"/>
    <property type="match status" value="1"/>
</dbReference>
<protein>
    <recommendedName>
        <fullName evidence="3">Reverse transcriptase domain-containing protein</fullName>
    </recommendedName>
</protein>
<comment type="caution">
    <text evidence="4">The sequence shown here is derived from an EMBL/GenBank/DDBJ whole genome shotgun (WGS) entry which is preliminary data.</text>
</comment>
<evidence type="ECO:0000313" key="5">
    <source>
        <dbReference type="Proteomes" id="UP000663879"/>
    </source>
</evidence>
<feature type="region of interest" description="Disordered" evidence="2">
    <location>
        <begin position="1"/>
        <end position="21"/>
    </location>
</feature>
<dbReference type="PROSITE" id="PS50878">
    <property type="entry name" value="RT_POL"/>
    <property type="match status" value="1"/>
</dbReference>
<dbReference type="Pfam" id="PF00078">
    <property type="entry name" value="RVT_1"/>
    <property type="match status" value="1"/>
</dbReference>
<dbReference type="GO" id="GO:0003824">
    <property type="term" value="F:catalytic activity"/>
    <property type="evidence" value="ECO:0007669"/>
    <property type="project" value="InterPro"/>
</dbReference>
<gene>
    <name evidence="4" type="ORF">OXX778_LOCUS15396</name>
</gene>
<name>A0A814FAI6_9BILA</name>
<dbReference type="EMBL" id="CAJNOC010003390">
    <property type="protein sequence ID" value="CAF0980581.1"/>
    <property type="molecule type" value="Genomic_DNA"/>
</dbReference>
<accession>A0A814FAI6</accession>
<proteinExistence type="predicted"/>
<dbReference type="Gene3D" id="3.60.10.10">
    <property type="entry name" value="Endonuclease/exonuclease/phosphatase"/>
    <property type="match status" value="1"/>
</dbReference>
<feature type="compositionally biased region" description="Basic and acidic residues" evidence="2">
    <location>
        <begin position="1"/>
        <end position="12"/>
    </location>
</feature>
<feature type="coiled-coil region" evidence="1">
    <location>
        <begin position="749"/>
        <end position="776"/>
    </location>
</feature>
<dbReference type="CDD" id="cd01650">
    <property type="entry name" value="RT_nLTR_like"/>
    <property type="match status" value="1"/>
</dbReference>
<evidence type="ECO:0000313" key="4">
    <source>
        <dbReference type="EMBL" id="CAF0980581.1"/>
    </source>
</evidence>
<dbReference type="InterPro" id="IPR005135">
    <property type="entry name" value="Endo/exonuclease/phosphatase"/>
</dbReference>
<keyword evidence="5" id="KW-1185">Reference proteome</keyword>
<reference evidence="4" key="1">
    <citation type="submission" date="2021-02" db="EMBL/GenBank/DDBJ databases">
        <authorList>
            <person name="Nowell W R."/>
        </authorList>
    </citation>
    <scope>NUCLEOTIDE SEQUENCE</scope>
    <source>
        <strain evidence="4">Ploen Becks lab</strain>
    </source>
</reference>
<evidence type="ECO:0000256" key="1">
    <source>
        <dbReference type="SAM" id="Coils"/>
    </source>
</evidence>
<dbReference type="OrthoDB" id="407509at2759"/>
<dbReference type="SUPFAM" id="SSF56219">
    <property type="entry name" value="DNase I-like"/>
    <property type="match status" value="1"/>
</dbReference>
<dbReference type="InterPro" id="IPR043502">
    <property type="entry name" value="DNA/RNA_pol_sf"/>
</dbReference>
<evidence type="ECO:0000259" key="3">
    <source>
        <dbReference type="PROSITE" id="PS50878"/>
    </source>
</evidence>
<keyword evidence="1" id="KW-0175">Coiled coil</keyword>
<dbReference type="Pfam" id="PF03372">
    <property type="entry name" value="Exo_endo_phos"/>
    <property type="match status" value="1"/>
</dbReference>
<evidence type="ECO:0000256" key="2">
    <source>
        <dbReference type="SAM" id="MobiDB-lite"/>
    </source>
</evidence>